<keyword evidence="3" id="KW-0539">Nucleus</keyword>
<dbReference type="GO" id="GO:0000978">
    <property type="term" value="F:RNA polymerase II cis-regulatory region sequence-specific DNA binding"/>
    <property type="evidence" value="ECO:0007669"/>
    <property type="project" value="TreeGrafter"/>
</dbReference>
<dbReference type="OrthoDB" id="6247875at2759"/>
<organism evidence="6 7">
    <name type="scientific">Postia placenta MAD-698-R-SB12</name>
    <dbReference type="NCBI Taxonomy" id="670580"/>
    <lineage>
        <taxon>Eukaryota</taxon>
        <taxon>Fungi</taxon>
        <taxon>Dikarya</taxon>
        <taxon>Basidiomycota</taxon>
        <taxon>Agaricomycotina</taxon>
        <taxon>Agaricomycetes</taxon>
        <taxon>Polyporales</taxon>
        <taxon>Adustoporiaceae</taxon>
        <taxon>Rhodonia</taxon>
    </lineage>
</organism>
<dbReference type="GO" id="GO:0030154">
    <property type="term" value="P:cell differentiation"/>
    <property type="evidence" value="ECO:0007669"/>
    <property type="project" value="TreeGrafter"/>
</dbReference>
<dbReference type="GO" id="GO:0001228">
    <property type="term" value="F:DNA-binding transcription activator activity, RNA polymerase II-specific"/>
    <property type="evidence" value="ECO:0007669"/>
    <property type="project" value="TreeGrafter"/>
</dbReference>
<name>A0A1X6MKH7_9APHY</name>
<evidence type="ECO:0000256" key="2">
    <source>
        <dbReference type="ARBA" id="ARBA00023163"/>
    </source>
</evidence>
<dbReference type="AlphaFoldDB" id="A0A1X6MKH7"/>
<dbReference type="Gene3D" id="1.10.30.10">
    <property type="entry name" value="High mobility group box domain"/>
    <property type="match status" value="1"/>
</dbReference>
<evidence type="ECO:0000256" key="4">
    <source>
        <dbReference type="SAM" id="MobiDB-lite"/>
    </source>
</evidence>
<dbReference type="InterPro" id="IPR036910">
    <property type="entry name" value="HMG_box_dom_sf"/>
</dbReference>
<dbReference type="PROSITE" id="PS50118">
    <property type="entry name" value="HMG_BOX_2"/>
    <property type="match status" value="1"/>
</dbReference>
<sequence>MSTPCDERHSVANASSAFPVDKFEDQHAEVEVSQISTYIAPAYAAVGSPDCAYFEWDASQPVLSQTISASPPSPIASSTSQPSTSRPAKRPLTDDDAPQGSPKVPRLAKKGGLSSPDTALTEVQPKRKHNDYIRRLHESGYKAMSKDIVKEIGLIWRSLPYDESQYWKDQAKGVKGEHKTVYPGYKYKPVHKKKTGRPPKCKPRIDDILAELDEKEGKENNLQPKEDILAKRQGTLIEGGHTVENMRAIADRPHPQSRFPLHYSVYSQGAATAQYAETNKGPSYAAQAVPQFQPQFASVIPAFQQAGASCLATHHAWQPVHSSPGYTHNLDPAAYNGFARSNIAYPLTYRIGGNHAQHGHPTQMNGFEVVAPMSMYNAAQCPAYLPSPSHFYAGSPAALHHCGTTVQYTPLHAMPTPYSIHEPSSPYVGTPREFSQSAPPSQTAQGPSEEDVAWMLAVLEEQELLVPQHRDSPDLATSLMFPAEVHDHLTAPEELPQSAGRFSDMLRDIDRWSDSQ</sequence>
<keyword evidence="2" id="KW-0804">Transcription</keyword>
<feature type="compositionally biased region" description="Polar residues" evidence="4">
    <location>
        <begin position="433"/>
        <end position="446"/>
    </location>
</feature>
<evidence type="ECO:0000259" key="5">
    <source>
        <dbReference type="PROSITE" id="PS50118"/>
    </source>
</evidence>
<reference evidence="6 7" key="1">
    <citation type="submission" date="2017-04" db="EMBL/GenBank/DDBJ databases">
        <title>Genome Sequence of the Model Brown-Rot Fungus Postia placenta SB12.</title>
        <authorList>
            <consortium name="DOE Joint Genome Institute"/>
            <person name="Gaskell J."/>
            <person name="Kersten P."/>
            <person name="Larrondo L.F."/>
            <person name="Canessa P."/>
            <person name="Martinez D."/>
            <person name="Hibbett D."/>
            <person name="Schmoll M."/>
            <person name="Kubicek C.P."/>
            <person name="Martinez A.T."/>
            <person name="Yadav J."/>
            <person name="Master E."/>
            <person name="Magnuson J.K."/>
            <person name="James T."/>
            <person name="Yaver D."/>
            <person name="Berka R."/>
            <person name="Labutti K."/>
            <person name="Lipzen A."/>
            <person name="Aerts A."/>
            <person name="Barry K."/>
            <person name="Henrissat B."/>
            <person name="Blanchette R."/>
            <person name="Grigoriev I."/>
            <person name="Cullen D."/>
        </authorList>
    </citation>
    <scope>NUCLEOTIDE SEQUENCE [LARGE SCALE GENOMIC DNA]</scope>
    <source>
        <strain evidence="6 7">MAD-698-R-SB12</strain>
    </source>
</reference>
<accession>A0A1X6MKH7</accession>
<keyword evidence="1 3" id="KW-0238">DNA-binding</keyword>
<dbReference type="PANTHER" id="PTHR10270:SF161">
    <property type="entry name" value="SEX-DETERMINING REGION Y PROTEIN"/>
    <property type="match status" value="1"/>
</dbReference>
<protein>
    <recommendedName>
        <fullName evidence="5">HMG box domain-containing protein</fullName>
    </recommendedName>
</protein>
<dbReference type="InterPro" id="IPR009071">
    <property type="entry name" value="HMG_box_dom"/>
</dbReference>
<dbReference type="PANTHER" id="PTHR10270">
    <property type="entry name" value="SOX TRANSCRIPTION FACTOR"/>
    <property type="match status" value="1"/>
</dbReference>
<proteinExistence type="predicted"/>
<feature type="region of interest" description="Disordered" evidence="4">
    <location>
        <begin position="426"/>
        <end position="449"/>
    </location>
</feature>
<dbReference type="RefSeq" id="XP_024333688.1">
    <property type="nucleotide sequence ID" value="XM_024487273.1"/>
</dbReference>
<keyword evidence="7" id="KW-1185">Reference proteome</keyword>
<evidence type="ECO:0000256" key="1">
    <source>
        <dbReference type="ARBA" id="ARBA00023125"/>
    </source>
</evidence>
<feature type="compositionally biased region" description="Basic and acidic residues" evidence="4">
    <location>
        <begin position="1"/>
        <end position="10"/>
    </location>
</feature>
<dbReference type="InterPro" id="IPR050140">
    <property type="entry name" value="SRY-related_HMG-box_TF-like"/>
</dbReference>
<dbReference type="EMBL" id="KZ110610">
    <property type="protein sequence ID" value="OSX56894.1"/>
    <property type="molecule type" value="Genomic_DNA"/>
</dbReference>
<dbReference type="SUPFAM" id="SSF47095">
    <property type="entry name" value="HMG-box"/>
    <property type="match status" value="1"/>
</dbReference>
<feature type="region of interest" description="Disordered" evidence="4">
    <location>
        <begin position="65"/>
        <end position="126"/>
    </location>
</feature>
<evidence type="ECO:0000313" key="6">
    <source>
        <dbReference type="EMBL" id="OSX56894.1"/>
    </source>
</evidence>
<feature type="compositionally biased region" description="Low complexity" evidence="4">
    <location>
        <begin position="65"/>
        <end position="85"/>
    </location>
</feature>
<dbReference type="GeneID" id="36332222"/>
<feature type="domain" description="HMG box" evidence="5">
    <location>
        <begin position="125"/>
        <end position="186"/>
    </location>
</feature>
<evidence type="ECO:0000313" key="7">
    <source>
        <dbReference type="Proteomes" id="UP000194127"/>
    </source>
</evidence>
<dbReference type="Proteomes" id="UP000194127">
    <property type="component" value="Unassembled WGS sequence"/>
</dbReference>
<feature type="DNA-binding region" description="HMG box" evidence="3">
    <location>
        <begin position="125"/>
        <end position="186"/>
    </location>
</feature>
<feature type="region of interest" description="Disordered" evidence="4">
    <location>
        <begin position="1"/>
        <end position="22"/>
    </location>
</feature>
<gene>
    <name evidence="6" type="ORF">POSPLADRAFT_1158054</name>
</gene>
<evidence type="ECO:0000256" key="3">
    <source>
        <dbReference type="PROSITE-ProRule" id="PRU00267"/>
    </source>
</evidence>
<dbReference type="GO" id="GO:0005634">
    <property type="term" value="C:nucleus"/>
    <property type="evidence" value="ECO:0007669"/>
    <property type="project" value="UniProtKB-UniRule"/>
</dbReference>